<evidence type="ECO:0000259" key="3">
    <source>
        <dbReference type="PROSITE" id="PS50103"/>
    </source>
</evidence>
<reference evidence="4 5" key="1">
    <citation type="submission" date="2016-07" db="EMBL/GenBank/DDBJ databases">
        <title>Pervasive Adenine N6-methylation of Active Genes in Fungi.</title>
        <authorList>
            <consortium name="DOE Joint Genome Institute"/>
            <person name="Mondo S.J."/>
            <person name="Dannebaum R.O."/>
            <person name="Kuo R.C."/>
            <person name="Labutti K."/>
            <person name="Haridas S."/>
            <person name="Kuo A."/>
            <person name="Salamov A."/>
            <person name="Ahrendt S.R."/>
            <person name="Lipzen A."/>
            <person name="Sullivan W."/>
            <person name="Andreopoulos W.B."/>
            <person name="Clum A."/>
            <person name="Lindquist E."/>
            <person name="Daum C."/>
            <person name="Ramamoorthy G.K."/>
            <person name="Gryganskyi A."/>
            <person name="Culley D."/>
            <person name="Magnuson J.K."/>
            <person name="James T.Y."/>
            <person name="O'Malley M.A."/>
            <person name="Stajich J.E."/>
            <person name="Spatafora J.W."/>
            <person name="Visel A."/>
            <person name="Grigoriev I.V."/>
        </authorList>
    </citation>
    <scope>NUCLEOTIDE SEQUENCE [LARGE SCALE GENOMIC DNA]</scope>
    <source>
        <strain evidence="4 5">PL171</strain>
    </source>
</reference>
<feature type="region of interest" description="Disordered" evidence="2">
    <location>
        <begin position="364"/>
        <end position="402"/>
    </location>
</feature>
<dbReference type="AlphaFoldDB" id="A0A1Y2H7U7"/>
<dbReference type="GO" id="GO:0008270">
    <property type="term" value="F:zinc ion binding"/>
    <property type="evidence" value="ECO:0007669"/>
    <property type="project" value="UniProtKB-KW"/>
</dbReference>
<keyword evidence="1" id="KW-0863">Zinc-finger</keyword>
<feature type="compositionally biased region" description="Low complexity" evidence="2">
    <location>
        <begin position="70"/>
        <end position="86"/>
    </location>
</feature>
<dbReference type="PROSITE" id="PS50103">
    <property type="entry name" value="ZF_C3H1"/>
    <property type="match status" value="1"/>
</dbReference>
<evidence type="ECO:0000256" key="1">
    <source>
        <dbReference type="PROSITE-ProRule" id="PRU00723"/>
    </source>
</evidence>
<dbReference type="OrthoDB" id="438553at2759"/>
<feature type="compositionally biased region" description="Low complexity" evidence="2">
    <location>
        <begin position="390"/>
        <end position="402"/>
    </location>
</feature>
<comment type="caution">
    <text evidence="4">The sequence shown here is derived from an EMBL/GenBank/DDBJ whole genome shotgun (WGS) entry which is preliminary data.</text>
</comment>
<feature type="compositionally biased region" description="Pro residues" evidence="2">
    <location>
        <begin position="96"/>
        <end position="105"/>
    </location>
</feature>
<gene>
    <name evidence="4" type="ORF">BCR44DRAFT_1291228</name>
</gene>
<feature type="compositionally biased region" description="Polar residues" evidence="2">
    <location>
        <begin position="320"/>
        <end position="338"/>
    </location>
</feature>
<proteinExistence type="predicted"/>
<evidence type="ECO:0000313" key="4">
    <source>
        <dbReference type="EMBL" id="ORZ30660.1"/>
    </source>
</evidence>
<keyword evidence="1" id="KW-0862">Zinc</keyword>
<protein>
    <recommendedName>
        <fullName evidence="3">C3H1-type domain-containing protein</fullName>
    </recommendedName>
</protein>
<evidence type="ECO:0000256" key="2">
    <source>
        <dbReference type="SAM" id="MobiDB-lite"/>
    </source>
</evidence>
<dbReference type="InterPro" id="IPR000571">
    <property type="entry name" value="Znf_CCCH"/>
</dbReference>
<dbReference type="Gene3D" id="4.10.1000.40">
    <property type="match status" value="1"/>
</dbReference>
<dbReference type="EMBL" id="MCFL01000077">
    <property type="protein sequence ID" value="ORZ30660.1"/>
    <property type="molecule type" value="Genomic_DNA"/>
</dbReference>
<feature type="region of interest" description="Disordered" evidence="2">
    <location>
        <begin position="480"/>
        <end position="509"/>
    </location>
</feature>
<keyword evidence="1" id="KW-0479">Metal-binding</keyword>
<feature type="region of interest" description="Disordered" evidence="2">
    <location>
        <begin position="170"/>
        <end position="189"/>
    </location>
</feature>
<feature type="domain" description="C3H1-type" evidence="3">
    <location>
        <begin position="235"/>
        <end position="260"/>
    </location>
</feature>
<feature type="region of interest" description="Disordered" evidence="2">
    <location>
        <begin position="194"/>
        <end position="233"/>
    </location>
</feature>
<feature type="compositionally biased region" description="Low complexity" evidence="2">
    <location>
        <begin position="134"/>
        <end position="147"/>
    </location>
</feature>
<feature type="zinc finger region" description="C3H1-type" evidence="1">
    <location>
        <begin position="235"/>
        <end position="260"/>
    </location>
</feature>
<name>A0A1Y2H7U7_9FUNG</name>
<feature type="compositionally biased region" description="Polar residues" evidence="2">
    <location>
        <begin position="206"/>
        <end position="221"/>
    </location>
</feature>
<feature type="region of interest" description="Disordered" evidence="2">
    <location>
        <begin position="312"/>
        <end position="340"/>
    </location>
</feature>
<sequence length="533" mass="55535">MSTVYLGLAASAGAAAVYVGRRLSVKLGGKDGDQAAAHIATATSPTSGASATPAKDPQEHADLTEVVVDQTPPSSQVSASSAPTRSVGPALTNAPVTPPATPIQPPALQLDQLDPITISKPSSASASLSLSSASSISTASTTSTAPTVPLHTITEDDDDESLSMRRPMSQCLSVMSEDEREDDSALRKMQRRASNLNLKAPEFVPSPSTSRAGSPTGSAVSGQDKKDGEVDDADKPKKIRCAYWPQCKYGQLCKYWHPTHACMNEQNKVKYPNGCVYGTRCFFYHESEAVYLATMGVFPPYPRSLGIGPNTPPAAATISRPGSFSAPSSPTGSPNRRSSAMILPSQRSSPLVGPISVPAPYGYASQGSSAPNSPVALGSVQPYHQHHQQSHSPSIGGYPPQFVPQAPFQQPGFGPTPYQHAQIGHVAQHGHHALRKPRSMSVLVPGPGNAGSPPTMTRDALVGLASSTPPPAGARHIGLESVAPGHGAPRRMRSATALRQESGAAQGHERRASLLNVQANEFTPATAAAVSVE</sequence>
<feature type="region of interest" description="Disordered" evidence="2">
    <location>
        <begin position="134"/>
        <end position="164"/>
    </location>
</feature>
<evidence type="ECO:0000313" key="5">
    <source>
        <dbReference type="Proteomes" id="UP000193411"/>
    </source>
</evidence>
<feature type="compositionally biased region" description="Basic and acidic residues" evidence="2">
    <location>
        <begin position="223"/>
        <end position="233"/>
    </location>
</feature>
<feature type="region of interest" description="Disordered" evidence="2">
    <location>
        <begin position="69"/>
        <end position="107"/>
    </location>
</feature>
<organism evidence="4 5">
    <name type="scientific">Catenaria anguillulae PL171</name>
    <dbReference type="NCBI Taxonomy" id="765915"/>
    <lineage>
        <taxon>Eukaryota</taxon>
        <taxon>Fungi</taxon>
        <taxon>Fungi incertae sedis</taxon>
        <taxon>Blastocladiomycota</taxon>
        <taxon>Blastocladiomycetes</taxon>
        <taxon>Blastocladiales</taxon>
        <taxon>Catenariaceae</taxon>
        <taxon>Catenaria</taxon>
    </lineage>
</organism>
<dbReference type="Proteomes" id="UP000193411">
    <property type="component" value="Unassembled WGS sequence"/>
</dbReference>
<keyword evidence="5" id="KW-1185">Reference proteome</keyword>
<dbReference type="STRING" id="765915.A0A1Y2H7U7"/>
<accession>A0A1Y2H7U7</accession>